<dbReference type="OrthoDB" id="3266505at2759"/>
<keyword evidence="3" id="KW-0238">DNA-binding</keyword>
<name>A0A8K0R2P0_9PLEO</name>
<dbReference type="PANTHER" id="PTHR47540:SF6">
    <property type="entry name" value="ZN(II)2CYS6 TRANSCRIPTION FACTOR (EUROFUNG)"/>
    <property type="match status" value="1"/>
</dbReference>
<protein>
    <submittedName>
        <fullName evidence="7">Fungal-specific transcription factor domain-containing protein</fullName>
    </submittedName>
</protein>
<proteinExistence type="predicted"/>
<dbReference type="GO" id="GO:0008270">
    <property type="term" value="F:zinc ion binding"/>
    <property type="evidence" value="ECO:0007669"/>
    <property type="project" value="InterPro"/>
</dbReference>
<gene>
    <name evidence="7" type="ORF">FB567DRAFT_78250</name>
</gene>
<evidence type="ECO:0000256" key="4">
    <source>
        <dbReference type="ARBA" id="ARBA00023163"/>
    </source>
</evidence>
<evidence type="ECO:0000256" key="2">
    <source>
        <dbReference type="ARBA" id="ARBA00023015"/>
    </source>
</evidence>
<accession>A0A8K0R2P0</accession>
<comment type="caution">
    <text evidence="7">The sequence shown here is derived from an EMBL/GenBank/DDBJ whole genome shotgun (WGS) entry which is preliminary data.</text>
</comment>
<evidence type="ECO:0000256" key="1">
    <source>
        <dbReference type="ARBA" id="ARBA00004123"/>
    </source>
</evidence>
<keyword evidence="5" id="KW-0539">Nucleus</keyword>
<organism evidence="7 8">
    <name type="scientific">Paraphoma chrysanthemicola</name>
    <dbReference type="NCBI Taxonomy" id="798071"/>
    <lineage>
        <taxon>Eukaryota</taxon>
        <taxon>Fungi</taxon>
        <taxon>Dikarya</taxon>
        <taxon>Ascomycota</taxon>
        <taxon>Pezizomycotina</taxon>
        <taxon>Dothideomycetes</taxon>
        <taxon>Pleosporomycetidae</taxon>
        <taxon>Pleosporales</taxon>
        <taxon>Pleosporineae</taxon>
        <taxon>Phaeosphaeriaceae</taxon>
        <taxon>Paraphoma</taxon>
    </lineage>
</organism>
<dbReference type="GO" id="GO:0045944">
    <property type="term" value="P:positive regulation of transcription by RNA polymerase II"/>
    <property type="evidence" value="ECO:0007669"/>
    <property type="project" value="TreeGrafter"/>
</dbReference>
<dbReference type="Pfam" id="PF04082">
    <property type="entry name" value="Fungal_trans"/>
    <property type="match status" value="1"/>
</dbReference>
<dbReference type="EMBL" id="JAGMVJ010000012">
    <property type="protein sequence ID" value="KAH7084254.1"/>
    <property type="molecule type" value="Genomic_DNA"/>
</dbReference>
<dbReference type="CDD" id="cd12148">
    <property type="entry name" value="fungal_TF_MHR"/>
    <property type="match status" value="1"/>
</dbReference>
<dbReference type="GO" id="GO:0043565">
    <property type="term" value="F:sequence-specific DNA binding"/>
    <property type="evidence" value="ECO:0007669"/>
    <property type="project" value="TreeGrafter"/>
</dbReference>
<keyword evidence="8" id="KW-1185">Reference proteome</keyword>
<comment type="subcellular location">
    <subcellularLocation>
        <location evidence="1">Nucleus</location>
    </subcellularLocation>
</comment>
<keyword evidence="4" id="KW-0804">Transcription</keyword>
<dbReference type="GO" id="GO:0006351">
    <property type="term" value="P:DNA-templated transcription"/>
    <property type="evidence" value="ECO:0007669"/>
    <property type="project" value="InterPro"/>
</dbReference>
<dbReference type="Proteomes" id="UP000813461">
    <property type="component" value="Unassembled WGS sequence"/>
</dbReference>
<evidence type="ECO:0000256" key="5">
    <source>
        <dbReference type="ARBA" id="ARBA00023242"/>
    </source>
</evidence>
<dbReference type="SMART" id="SM00906">
    <property type="entry name" value="Fungal_trans"/>
    <property type="match status" value="1"/>
</dbReference>
<evidence type="ECO:0000259" key="6">
    <source>
        <dbReference type="SMART" id="SM00906"/>
    </source>
</evidence>
<evidence type="ECO:0000313" key="8">
    <source>
        <dbReference type="Proteomes" id="UP000813461"/>
    </source>
</evidence>
<evidence type="ECO:0000256" key="3">
    <source>
        <dbReference type="ARBA" id="ARBA00023125"/>
    </source>
</evidence>
<evidence type="ECO:0000313" key="7">
    <source>
        <dbReference type="EMBL" id="KAH7084254.1"/>
    </source>
</evidence>
<sequence length="497" mass="55934">MSYVPDVSLMVLSETPYEWPSPARARFLVKVAMSTICRYYHVIRKSAVRDNLEAAIKTGGNGDRLIVGKLLALFALGEVYSAKMASQEANFPGSAYFAQARRLVGEPMERPQLDAVEVTLLLAVYSLTLNRRHSAYHYASSAIRLGLIIGMQLNVPNHQSQDRSAAEHRVRLWWTAYVLDRICTTKIGLPVSISDDDIQVDLPSVLDANSLDKDDFGDVEYELRSIELSRISAASMVQIYLKRGHHNPFSQRVQATLKDLNKWMDILPARLQLKTEDSLTQENHVIYLHLRFNQVIVLATRPVLLHVLKMYKQAWTNNTDPRTALPDTAHTLAETCIQCARHSYQIVTDTWINGTFATFDYFHTQYLFSAATVLAISSLLSSSQSEEDKHRFENAVDLLRQLDQSGSLVAKEFCEHIDAMQKSMAAIREDTACQHISRPWPTAEQEAGAISSGFELTAGMALAVPSLQDFLADTELNTQIFDDSLFDSTQTLFWPEI</sequence>
<dbReference type="InterPro" id="IPR007219">
    <property type="entry name" value="XnlR_reg_dom"/>
</dbReference>
<dbReference type="GO" id="GO:0005634">
    <property type="term" value="C:nucleus"/>
    <property type="evidence" value="ECO:0007669"/>
    <property type="project" value="UniProtKB-SubCell"/>
</dbReference>
<keyword evidence="2" id="KW-0805">Transcription regulation</keyword>
<dbReference type="AlphaFoldDB" id="A0A8K0R2P0"/>
<reference evidence="7" key="1">
    <citation type="journal article" date="2021" name="Nat. Commun.">
        <title>Genetic determinants of endophytism in the Arabidopsis root mycobiome.</title>
        <authorList>
            <person name="Mesny F."/>
            <person name="Miyauchi S."/>
            <person name="Thiergart T."/>
            <person name="Pickel B."/>
            <person name="Atanasova L."/>
            <person name="Karlsson M."/>
            <person name="Huettel B."/>
            <person name="Barry K.W."/>
            <person name="Haridas S."/>
            <person name="Chen C."/>
            <person name="Bauer D."/>
            <person name="Andreopoulos W."/>
            <person name="Pangilinan J."/>
            <person name="LaButti K."/>
            <person name="Riley R."/>
            <person name="Lipzen A."/>
            <person name="Clum A."/>
            <person name="Drula E."/>
            <person name="Henrissat B."/>
            <person name="Kohler A."/>
            <person name="Grigoriev I.V."/>
            <person name="Martin F.M."/>
            <person name="Hacquard S."/>
        </authorList>
    </citation>
    <scope>NUCLEOTIDE SEQUENCE</scope>
    <source>
        <strain evidence="7">MPI-SDFR-AT-0120</strain>
    </source>
</reference>
<dbReference type="PANTHER" id="PTHR47540">
    <property type="entry name" value="THIAMINE REPRESSIBLE GENES REGULATORY PROTEIN THI5"/>
    <property type="match status" value="1"/>
</dbReference>
<dbReference type="InterPro" id="IPR051711">
    <property type="entry name" value="Stress_Response_Reg"/>
</dbReference>
<feature type="domain" description="Xylanolytic transcriptional activator regulatory" evidence="6">
    <location>
        <begin position="135"/>
        <end position="209"/>
    </location>
</feature>